<keyword evidence="1" id="KW-0732">Signal</keyword>
<dbReference type="PANTHER" id="PTHR38731:SF1">
    <property type="entry name" value="FECR PROTEIN DOMAIN-CONTAINING PROTEIN"/>
    <property type="match status" value="1"/>
</dbReference>
<reference evidence="3 4" key="1">
    <citation type="submission" date="2023-11" db="EMBL/GenBank/DDBJ databases">
        <authorList>
            <person name="Ouyang M.-Y."/>
        </authorList>
    </citation>
    <scope>NUCLEOTIDE SEQUENCE [LARGE SCALE GENOMIC DNA]</scope>
    <source>
        <strain evidence="3 4">OY6</strain>
    </source>
</reference>
<evidence type="ECO:0000259" key="2">
    <source>
        <dbReference type="Pfam" id="PF04773"/>
    </source>
</evidence>
<protein>
    <submittedName>
        <fullName evidence="3">FecR family protein</fullName>
    </submittedName>
</protein>
<dbReference type="PANTHER" id="PTHR38731">
    <property type="entry name" value="LIPL45-RELATED LIPOPROTEIN-RELATED"/>
    <property type="match status" value="1"/>
</dbReference>
<gene>
    <name evidence="3" type="ORF">QLH52_04965</name>
</gene>
<feature type="signal peptide" evidence="1">
    <location>
        <begin position="1"/>
        <end position="22"/>
    </location>
</feature>
<comment type="caution">
    <text evidence="3">The sequence shown here is derived from an EMBL/GenBank/DDBJ whole genome shotgun (WGS) entry which is preliminary data.</text>
</comment>
<sequence>MKRLFACCSLGLALCMPNAASADETVIGYIKTINDQTTIDESSGPIKASLGSPIHVGNVIKTDQNGAAGVTLKDNTILSIGPNTEFKIEAYQFEPQQDKLQLNASLLKGTLHYISGVIAKLKPEAVTVKTPTGVIAVRGTRFLVKVED</sequence>
<evidence type="ECO:0000313" key="3">
    <source>
        <dbReference type="EMBL" id="MDX8126622.1"/>
    </source>
</evidence>
<dbReference type="RefSeq" id="WP_225892855.1">
    <property type="nucleotide sequence ID" value="NZ_JAXARY010000003.1"/>
</dbReference>
<proteinExistence type="predicted"/>
<organism evidence="3 4">
    <name type="scientific">Methylomonas defluvii</name>
    <dbReference type="NCBI Taxonomy" id="3045149"/>
    <lineage>
        <taxon>Bacteria</taxon>
        <taxon>Pseudomonadati</taxon>
        <taxon>Pseudomonadota</taxon>
        <taxon>Gammaproteobacteria</taxon>
        <taxon>Methylococcales</taxon>
        <taxon>Methylococcaceae</taxon>
        <taxon>Methylomonas</taxon>
    </lineage>
</organism>
<dbReference type="Gene3D" id="2.60.120.1440">
    <property type="match status" value="1"/>
</dbReference>
<dbReference type="Pfam" id="PF04773">
    <property type="entry name" value="FecR"/>
    <property type="match status" value="1"/>
</dbReference>
<feature type="domain" description="FecR protein" evidence="2">
    <location>
        <begin position="59"/>
        <end position="147"/>
    </location>
</feature>
<name>A0ABU4UAZ3_9GAMM</name>
<dbReference type="EMBL" id="JAXARY010000003">
    <property type="protein sequence ID" value="MDX8126622.1"/>
    <property type="molecule type" value="Genomic_DNA"/>
</dbReference>
<keyword evidence="4" id="KW-1185">Reference proteome</keyword>
<dbReference type="Proteomes" id="UP001284537">
    <property type="component" value="Unassembled WGS sequence"/>
</dbReference>
<evidence type="ECO:0000256" key="1">
    <source>
        <dbReference type="SAM" id="SignalP"/>
    </source>
</evidence>
<accession>A0ABU4UAZ3</accession>
<feature type="chain" id="PRO_5047494995" evidence="1">
    <location>
        <begin position="23"/>
        <end position="148"/>
    </location>
</feature>
<evidence type="ECO:0000313" key="4">
    <source>
        <dbReference type="Proteomes" id="UP001284537"/>
    </source>
</evidence>
<dbReference type="InterPro" id="IPR006860">
    <property type="entry name" value="FecR"/>
</dbReference>